<reference evidence="9" key="2">
    <citation type="journal article" date="2021" name="PeerJ">
        <title>Extensive microbial diversity within the chicken gut microbiome revealed by metagenomics and culture.</title>
        <authorList>
            <person name="Gilroy R."/>
            <person name="Ravi A."/>
            <person name="Getino M."/>
            <person name="Pursley I."/>
            <person name="Horton D.L."/>
            <person name="Alikhan N.F."/>
            <person name="Baker D."/>
            <person name="Gharbi K."/>
            <person name="Hall N."/>
            <person name="Watson M."/>
            <person name="Adriaenssens E.M."/>
            <person name="Foster-Nyarko E."/>
            <person name="Jarju S."/>
            <person name="Secka A."/>
            <person name="Antonio M."/>
            <person name="Oren A."/>
            <person name="Chaudhuri R.R."/>
            <person name="La Ragione R."/>
            <person name="Hildebrand F."/>
            <person name="Pallen M.J."/>
        </authorList>
    </citation>
    <scope>NUCLEOTIDE SEQUENCE</scope>
    <source>
        <strain evidence="9">7463</strain>
    </source>
</reference>
<evidence type="ECO:0000256" key="3">
    <source>
        <dbReference type="ARBA" id="ARBA00022603"/>
    </source>
</evidence>
<dbReference type="FunFam" id="3.30.950.10:FF:000002">
    <property type="entry name" value="Ribosomal RNA small subunit methyltransferase I"/>
    <property type="match status" value="1"/>
</dbReference>
<dbReference type="EC" id="2.1.1.198" evidence="6"/>
<dbReference type="CDD" id="cd11648">
    <property type="entry name" value="RsmI"/>
    <property type="match status" value="1"/>
</dbReference>
<dbReference type="Gene3D" id="3.30.950.10">
    <property type="entry name" value="Methyltransferase, Cobalt-precorrin-4 Transmethylase, Domain 2"/>
    <property type="match status" value="1"/>
</dbReference>
<keyword evidence="2 6" id="KW-0698">rRNA processing</keyword>
<gene>
    <name evidence="6 9" type="primary">rsmI</name>
    <name evidence="9" type="ORF">IAC56_05580</name>
</gene>
<reference evidence="9" key="1">
    <citation type="submission" date="2020-10" db="EMBL/GenBank/DDBJ databases">
        <authorList>
            <person name="Gilroy R."/>
        </authorList>
    </citation>
    <scope>NUCLEOTIDE SEQUENCE</scope>
    <source>
        <strain evidence="9">7463</strain>
    </source>
</reference>
<dbReference type="InterPro" id="IPR000878">
    <property type="entry name" value="4pyrrol_Mease"/>
</dbReference>
<dbReference type="InterPro" id="IPR035996">
    <property type="entry name" value="4pyrrol_Methylase_sf"/>
</dbReference>
<evidence type="ECO:0000259" key="7">
    <source>
        <dbReference type="Pfam" id="PF00590"/>
    </source>
</evidence>
<dbReference type="Proteomes" id="UP000824083">
    <property type="component" value="Unassembled WGS sequence"/>
</dbReference>
<dbReference type="PANTHER" id="PTHR46111:SF1">
    <property type="entry name" value="RIBOSOMAL RNA SMALL SUBUNIT METHYLTRANSFERASE I"/>
    <property type="match status" value="1"/>
</dbReference>
<comment type="caution">
    <text evidence="9">The sequence shown here is derived from an EMBL/GenBank/DDBJ whole genome shotgun (WGS) entry which is preliminary data.</text>
</comment>
<dbReference type="FunFam" id="3.40.1010.10:FF:000007">
    <property type="entry name" value="Ribosomal RNA small subunit methyltransferase I"/>
    <property type="match status" value="1"/>
</dbReference>
<dbReference type="InterPro" id="IPR008189">
    <property type="entry name" value="rRNA_ssu_MeTfrase_I"/>
</dbReference>
<evidence type="ECO:0000256" key="5">
    <source>
        <dbReference type="ARBA" id="ARBA00022691"/>
    </source>
</evidence>
<comment type="function">
    <text evidence="6">Catalyzes the 2'-O-methylation of the ribose of cytidine 1402 (C1402) in 16S rRNA.</text>
</comment>
<dbReference type="SUPFAM" id="SSF53790">
    <property type="entry name" value="Tetrapyrrole methylase"/>
    <property type="match status" value="1"/>
</dbReference>
<evidence type="ECO:0000256" key="6">
    <source>
        <dbReference type="HAMAP-Rule" id="MF_01877"/>
    </source>
</evidence>
<dbReference type="Gene3D" id="3.40.1010.10">
    <property type="entry name" value="Cobalt-precorrin-4 Transmethylase, Domain 1"/>
    <property type="match status" value="1"/>
</dbReference>
<dbReference type="GO" id="GO:0005737">
    <property type="term" value="C:cytoplasm"/>
    <property type="evidence" value="ECO:0007669"/>
    <property type="project" value="UniProtKB-SubCell"/>
</dbReference>
<dbReference type="NCBIfam" id="TIGR00096">
    <property type="entry name" value="16S rRNA (cytidine(1402)-2'-O)-methyltransferase"/>
    <property type="match status" value="1"/>
</dbReference>
<dbReference type="AlphaFoldDB" id="A0A9D1II70"/>
<dbReference type="InterPro" id="IPR053910">
    <property type="entry name" value="RsmI_HTH"/>
</dbReference>
<accession>A0A9D1II70</accession>
<dbReference type="InterPro" id="IPR014777">
    <property type="entry name" value="4pyrrole_Mease_sub1"/>
</dbReference>
<keyword evidence="1 6" id="KW-0963">Cytoplasm</keyword>
<proteinExistence type="inferred from homology"/>
<protein>
    <recommendedName>
        <fullName evidence="6">Ribosomal RNA small subunit methyltransferase I</fullName>
        <ecNumber evidence="6">2.1.1.198</ecNumber>
    </recommendedName>
    <alternativeName>
        <fullName evidence="6">16S rRNA 2'-O-ribose C1402 methyltransferase</fullName>
    </alternativeName>
    <alternativeName>
        <fullName evidence="6">rRNA (cytidine-2'-O-)-methyltransferase RsmI</fullName>
    </alternativeName>
</protein>
<evidence type="ECO:0000313" key="10">
    <source>
        <dbReference type="Proteomes" id="UP000824083"/>
    </source>
</evidence>
<dbReference type="PANTHER" id="PTHR46111">
    <property type="entry name" value="RIBOSOMAL RNA SMALL SUBUNIT METHYLTRANSFERASE I"/>
    <property type="match status" value="1"/>
</dbReference>
<comment type="similarity">
    <text evidence="6">Belongs to the methyltransferase superfamily. RsmI family.</text>
</comment>
<evidence type="ECO:0000256" key="2">
    <source>
        <dbReference type="ARBA" id="ARBA00022552"/>
    </source>
</evidence>
<evidence type="ECO:0000256" key="4">
    <source>
        <dbReference type="ARBA" id="ARBA00022679"/>
    </source>
</evidence>
<keyword evidence="4 6" id="KW-0808">Transferase</keyword>
<evidence type="ECO:0000313" key="9">
    <source>
        <dbReference type="EMBL" id="HIU37727.1"/>
    </source>
</evidence>
<keyword evidence="3 6" id="KW-0489">Methyltransferase</keyword>
<dbReference type="Pfam" id="PF00590">
    <property type="entry name" value="TP_methylase"/>
    <property type="match status" value="1"/>
</dbReference>
<comment type="catalytic activity">
    <reaction evidence="6">
        <text>cytidine(1402) in 16S rRNA + S-adenosyl-L-methionine = 2'-O-methylcytidine(1402) in 16S rRNA + S-adenosyl-L-homocysteine + H(+)</text>
        <dbReference type="Rhea" id="RHEA:42924"/>
        <dbReference type="Rhea" id="RHEA-COMP:10285"/>
        <dbReference type="Rhea" id="RHEA-COMP:10286"/>
        <dbReference type="ChEBI" id="CHEBI:15378"/>
        <dbReference type="ChEBI" id="CHEBI:57856"/>
        <dbReference type="ChEBI" id="CHEBI:59789"/>
        <dbReference type="ChEBI" id="CHEBI:74495"/>
        <dbReference type="ChEBI" id="CHEBI:82748"/>
        <dbReference type="EC" id="2.1.1.198"/>
    </reaction>
</comment>
<name>A0A9D1II70_9BURK</name>
<dbReference type="PIRSF" id="PIRSF005917">
    <property type="entry name" value="MTase_YraL"/>
    <property type="match status" value="1"/>
</dbReference>
<feature type="domain" description="RsmI HTH" evidence="8">
    <location>
        <begin position="258"/>
        <end position="298"/>
    </location>
</feature>
<keyword evidence="5 6" id="KW-0949">S-adenosyl-L-methionine</keyword>
<comment type="subcellular location">
    <subcellularLocation>
        <location evidence="6">Cytoplasm</location>
    </subcellularLocation>
</comment>
<dbReference type="InterPro" id="IPR014776">
    <property type="entry name" value="4pyrrole_Mease_sub2"/>
</dbReference>
<evidence type="ECO:0000259" key="8">
    <source>
        <dbReference type="Pfam" id="PF23016"/>
    </source>
</evidence>
<evidence type="ECO:0000256" key="1">
    <source>
        <dbReference type="ARBA" id="ARBA00022490"/>
    </source>
</evidence>
<sequence length="301" mass="33072">MQSKSNQWSEQLLMQMAGLDSQTFPDSALYIVGLPIGNAADITLRALWVLASVDIIAAEDTRETKKLLERFSISVPTVSVREHNEIAQSNMIIERLQKGEKVAMVTDAGTPAVSDPGARLVREVLSHGFRVIPIPGASAVVTALSAAGLEPSGFHFVGFLPPQAKARHEALTSLLGQKESFVLYEAPHRIKDVLKDLASLAQPQRRVVVARELTKKFETFTVVMASELSEWAKSHDPRGEYVILVDEAPQAQEFQLEEKDKKWIKALASAMPTSKAAATAAKIVGSSREEIYQWILSEKKD</sequence>
<dbReference type="GO" id="GO:0070677">
    <property type="term" value="F:rRNA (cytosine-2'-O-)-methyltransferase activity"/>
    <property type="evidence" value="ECO:0007669"/>
    <property type="project" value="UniProtKB-UniRule"/>
</dbReference>
<dbReference type="Pfam" id="PF23016">
    <property type="entry name" value="RsmI_C"/>
    <property type="match status" value="1"/>
</dbReference>
<feature type="domain" description="Tetrapyrrole methylase" evidence="7">
    <location>
        <begin position="29"/>
        <end position="228"/>
    </location>
</feature>
<dbReference type="HAMAP" id="MF_01877">
    <property type="entry name" value="16SrRNA_methyltr_I"/>
    <property type="match status" value="1"/>
</dbReference>
<organism evidence="9 10">
    <name type="scientific">Candidatus Aphodousia faecigallinarum</name>
    <dbReference type="NCBI Taxonomy" id="2840677"/>
    <lineage>
        <taxon>Bacteria</taxon>
        <taxon>Pseudomonadati</taxon>
        <taxon>Pseudomonadota</taxon>
        <taxon>Betaproteobacteria</taxon>
        <taxon>Burkholderiales</taxon>
        <taxon>Sutterellaceae</taxon>
        <taxon>Sutterellaceae incertae sedis</taxon>
        <taxon>Candidatus Aphodousia</taxon>
    </lineage>
</organism>
<dbReference type="EMBL" id="DVMY01000085">
    <property type="protein sequence ID" value="HIU37727.1"/>
    <property type="molecule type" value="Genomic_DNA"/>
</dbReference>